<evidence type="ECO:0000256" key="1">
    <source>
        <dbReference type="ARBA" id="ARBA00004496"/>
    </source>
</evidence>
<dbReference type="PANTHER" id="PTHR10927:SF1">
    <property type="entry name" value="RIBOSOME MATURATION PROTEIN SBDS"/>
    <property type="match status" value="1"/>
</dbReference>
<evidence type="ECO:0000259" key="6">
    <source>
        <dbReference type="Pfam" id="PF01172"/>
    </source>
</evidence>
<reference evidence="7 8" key="1">
    <citation type="submission" date="2013-11" db="EMBL/GenBank/DDBJ databases">
        <title>Genome sequencing of Stegodyphus mimosarum.</title>
        <authorList>
            <person name="Bechsgaard J."/>
        </authorList>
    </citation>
    <scope>NUCLEOTIDE SEQUENCE [LARGE SCALE GENOMIC DNA]</scope>
</reference>
<dbReference type="STRING" id="407821.A0A087TIC6"/>
<dbReference type="PROSITE" id="PS01267">
    <property type="entry name" value="UPF0023"/>
    <property type="match status" value="1"/>
</dbReference>
<dbReference type="Gene3D" id="3.30.1250.10">
    <property type="entry name" value="Ribosome maturation protein SBDS, N-terminal domain"/>
    <property type="match status" value="1"/>
</dbReference>
<comment type="subcellular location">
    <subcellularLocation>
        <location evidence="1">Cytoplasm</location>
    </subcellularLocation>
</comment>
<comment type="subunit">
    <text evidence="5">Associates with the 60S ribosomal subunit.</text>
</comment>
<gene>
    <name evidence="7" type="ORF">X975_25690</name>
</gene>
<dbReference type="InterPro" id="IPR036786">
    <property type="entry name" value="Ribosome_mat_SBDS_N_sf"/>
</dbReference>
<dbReference type="AlphaFoldDB" id="A0A087TIC6"/>
<feature type="domain" description="Ribosome maturation protein SDO1/SBDS N-terminal" evidence="6">
    <location>
        <begin position="78"/>
        <end position="122"/>
    </location>
</feature>
<dbReference type="GO" id="GO:0042254">
    <property type="term" value="P:ribosome biogenesis"/>
    <property type="evidence" value="ECO:0007669"/>
    <property type="project" value="UniProtKB-KW"/>
</dbReference>
<evidence type="ECO:0000313" key="8">
    <source>
        <dbReference type="Proteomes" id="UP000054359"/>
    </source>
</evidence>
<organism evidence="7 8">
    <name type="scientific">Stegodyphus mimosarum</name>
    <name type="common">African social velvet spider</name>
    <dbReference type="NCBI Taxonomy" id="407821"/>
    <lineage>
        <taxon>Eukaryota</taxon>
        <taxon>Metazoa</taxon>
        <taxon>Ecdysozoa</taxon>
        <taxon>Arthropoda</taxon>
        <taxon>Chelicerata</taxon>
        <taxon>Arachnida</taxon>
        <taxon>Araneae</taxon>
        <taxon>Araneomorphae</taxon>
        <taxon>Entelegynae</taxon>
        <taxon>Eresoidea</taxon>
        <taxon>Eresidae</taxon>
        <taxon>Stegodyphus</taxon>
    </lineage>
</organism>
<sequence length="130" mass="15031">MEKCPVNYSLIQSAVSVNSKYMVKNSTKVYEQMKSILMHFSPKGHIAEEECNNILLEYSNFIENVVQPYLTEFKTYEIREKDIDEVLQTHVVFTNVSKGQVAKKEDLIKCFGRDNQTEICEEPKGAIFPE</sequence>
<dbReference type="EMBL" id="KK115345">
    <property type="protein sequence ID" value="KFM64865.1"/>
    <property type="molecule type" value="Genomic_DNA"/>
</dbReference>
<evidence type="ECO:0000256" key="2">
    <source>
        <dbReference type="ARBA" id="ARBA00007433"/>
    </source>
</evidence>
<dbReference type="GO" id="GO:0005737">
    <property type="term" value="C:cytoplasm"/>
    <property type="evidence" value="ECO:0007669"/>
    <property type="project" value="UniProtKB-SubCell"/>
</dbReference>
<evidence type="ECO:0000256" key="3">
    <source>
        <dbReference type="ARBA" id="ARBA00022490"/>
    </source>
</evidence>
<dbReference type="SUPFAM" id="SSF89895">
    <property type="entry name" value="FYSH domain"/>
    <property type="match status" value="1"/>
</dbReference>
<dbReference type="PANTHER" id="PTHR10927">
    <property type="entry name" value="RIBOSOME MATURATION PROTEIN SBDS"/>
    <property type="match status" value="1"/>
</dbReference>
<dbReference type="Pfam" id="PF01172">
    <property type="entry name" value="SBDS_N"/>
    <property type="match status" value="1"/>
</dbReference>
<feature type="non-terminal residue" evidence="7">
    <location>
        <position position="130"/>
    </location>
</feature>
<keyword evidence="8" id="KW-1185">Reference proteome</keyword>
<proteinExistence type="inferred from homology"/>
<evidence type="ECO:0000256" key="5">
    <source>
        <dbReference type="ARBA" id="ARBA00049708"/>
    </source>
</evidence>
<protein>
    <submittedName>
        <fullName evidence="7">Ribosome maturation protein SBDS</fullName>
    </submittedName>
</protein>
<dbReference type="InterPro" id="IPR019783">
    <property type="entry name" value="SDO1/SBDS_N"/>
</dbReference>
<dbReference type="InterPro" id="IPR039100">
    <property type="entry name" value="Sdo1/SBDS-like"/>
</dbReference>
<comment type="similarity">
    <text evidence="2">Belongs to the SDO1/SBDS family.</text>
</comment>
<name>A0A087TIC6_STEMI</name>
<dbReference type="OrthoDB" id="10253092at2759"/>
<keyword evidence="3" id="KW-0963">Cytoplasm</keyword>
<evidence type="ECO:0000313" key="7">
    <source>
        <dbReference type="EMBL" id="KFM64865.1"/>
    </source>
</evidence>
<keyword evidence="4" id="KW-0690">Ribosome biogenesis</keyword>
<evidence type="ECO:0000256" key="4">
    <source>
        <dbReference type="ARBA" id="ARBA00022517"/>
    </source>
</evidence>
<accession>A0A087TIC6</accession>
<dbReference type="InterPro" id="IPR018023">
    <property type="entry name" value="Ribosome_mat_SBDS_CS"/>
</dbReference>
<dbReference type="Proteomes" id="UP000054359">
    <property type="component" value="Unassembled WGS sequence"/>
</dbReference>